<organism evidence="1 2">
    <name type="scientific">Pleurodeles waltl</name>
    <name type="common">Iberian ribbed newt</name>
    <dbReference type="NCBI Taxonomy" id="8319"/>
    <lineage>
        <taxon>Eukaryota</taxon>
        <taxon>Metazoa</taxon>
        <taxon>Chordata</taxon>
        <taxon>Craniata</taxon>
        <taxon>Vertebrata</taxon>
        <taxon>Euteleostomi</taxon>
        <taxon>Amphibia</taxon>
        <taxon>Batrachia</taxon>
        <taxon>Caudata</taxon>
        <taxon>Salamandroidea</taxon>
        <taxon>Salamandridae</taxon>
        <taxon>Pleurodelinae</taxon>
        <taxon>Pleurodeles</taxon>
    </lineage>
</organism>
<proteinExistence type="predicted"/>
<name>A0AAV7TQR2_PLEWA</name>
<keyword evidence="2" id="KW-1185">Reference proteome</keyword>
<comment type="caution">
    <text evidence="1">The sequence shown here is derived from an EMBL/GenBank/DDBJ whole genome shotgun (WGS) entry which is preliminary data.</text>
</comment>
<gene>
    <name evidence="1" type="ORF">NDU88_003786</name>
</gene>
<dbReference type="Proteomes" id="UP001066276">
    <property type="component" value="Chromosome 3_2"/>
</dbReference>
<dbReference type="EMBL" id="JANPWB010000006">
    <property type="protein sequence ID" value="KAJ1178541.1"/>
    <property type="molecule type" value="Genomic_DNA"/>
</dbReference>
<protein>
    <submittedName>
        <fullName evidence="1">Uncharacterized protein</fullName>
    </submittedName>
</protein>
<accession>A0AAV7TQR2</accession>
<reference evidence="1" key="1">
    <citation type="journal article" date="2022" name="bioRxiv">
        <title>Sequencing and chromosome-scale assembly of the giantPleurodeles waltlgenome.</title>
        <authorList>
            <person name="Brown T."/>
            <person name="Elewa A."/>
            <person name="Iarovenko S."/>
            <person name="Subramanian E."/>
            <person name="Araus A.J."/>
            <person name="Petzold A."/>
            <person name="Susuki M."/>
            <person name="Suzuki K.-i.T."/>
            <person name="Hayashi T."/>
            <person name="Toyoda A."/>
            <person name="Oliveira C."/>
            <person name="Osipova E."/>
            <person name="Leigh N.D."/>
            <person name="Simon A."/>
            <person name="Yun M.H."/>
        </authorList>
    </citation>
    <scope>NUCLEOTIDE SEQUENCE</scope>
    <source>
        <strain evidence="1">20211129_DDA</strain>
        <tissue evidence="1">Liver</tissue>
    </source>
</reference>
<sequence>MDPCPWRCPTRSPYEAPDRPLDWAPSHAVWQTYAQAPQHSLKLPGSKTLAPLSQTCTSTQRQWISLPNLAHHFTDTSSSLLAFNSYLQLCGTETSLRLIWPLRSFALHRLHPIPPR</sequence>
<evidence type="ECO:0000313" key="2">
    <source>
        <dbReference type="Proteomes" id="UP001066276"/>
    </source>
</evidence>
<evidence type="ECO:0000313" key="1">
    <source>
        <dbReference type="EMBL" id="KAJ1178541.1"/>
    </source>
</evidence>
<dbReference type="AlphaFoldDB" id="A0AAV7TQR2"/>